<dbReference type="VEuPathDB" id="FungiDB:VP01_7326g1"/>
<dbReference type="EMBL" id="LAVV01012746">
    <property type="protein sequence ID" value="KNZ46364.1"/>
    <property type="molecule type" value="Genomic_DNA"/>
</dbReference>
<evidence type="ECO:0000313" key="2">
    <source>
        <dbReference type="Proteomes" id="UP000037035"/>
    </source>
</evidence>
<proteinExistence type="predicted"/>
<comment type="caution">
    <text evidence="1">The sequence shown here is derived from an EMBL/GenBank/DDBJ whole genome shotgun (WGS) entry which is preliminary data.</text>
</comment>
<organism evidence="1 2">
    <name type="scientific">Puccinia sorghi</name>
    <dbReference type="NCBI Taxonomy" id="27349"/>
    <lineage>
        <taxon>Eukaryota</taxon>
        <taxon>Fungi</taxon>
        <taxon>Dikarya</taxon>
        <taxon>Basidiomycota</taxon>
        <taxon>Pucciniomycotina</taxon>
        <taxon>Pucciniomycetes</taxon>
        <taxon>Pucciniales</taxon>
        <taxon>Pucciniaceae</taxon>
        <taxon>Puccinia</taxon>
    </lineage>
</organism>
<feature type="non-terminal residue" evidence="1">
    <location>
        <position position="187"/>
    </location>
</feature>
<keyword evidence="2" id="KW-1185">Reference proteome</keyword>
<protein>
    <submittedName>
        <fullName evidence="1">Uncharacterized protein</fullName>
    </submittedName>
</protein>
<gene>
    <name evidence="1" type="ORF">VP01_7326g1</name>
</gene>
<accession>A0A0L6UCT3</accession>
<dbReference type="AlphaFoldDB" id="A0A0L6UCT3"/>
<sequence>MFLFDMLLHALRFGEYPQCHSSSSSSPDSTHVKRLLDSHLKYQLEVIEGSRKDKSFVESTRQSDHRAKRQNSNSRCWPSEIPEDWYSHTYVAEMSDGDFNFTMSFFIQPGRKIYHILYSRDEFWYINKLLVQCEVGNWKITHLDLKIVCCTALLNRALWYRATFLPRARYHTLSHPNQTKLQLGCYS</sequence>
<reference evidence="1 2" key="1">
    <citation type="submission" date="2015-08" db="EMBL/GenBank/DDBJ databases">
        <title>Next Generation Sequencing and Analysis of the Genome of Puccinia sorghi L Schw, the Causal Agent of Maize Common Rust.</title>
        <authorList>
            <person name="Rochi L."/>
            <person name="Burguener G."/>
            <person name="Darino M."/>
            <person name="Turjanski A."/>
            <person name="Kreff E."/>
            <person name="Dieguez M.J."/>
            <person name="Sacco F."/>
        </authorList>
    </citation>
    <scope>NUCLEOTIDE SEQUENCE [LARGE SCALE GENOMIC DNA]</scope>
    <source>
        <strain evidence="1 2">RO10H11247</strain>
    </source>
</reference>
<evidence type="ECO:0000313" key="1">
    <source>
        <dbReference type="EMBL" id="KNZ46364.1"/>
    </source>
</evidence>
<dbReference type="Proteomes" id="UP000037035">
    <property type="component" value="Unassembled WGS sequence"/>
</dbReference>
<name>A0A0L6UCT3_9BASI</name>